<organism evidence="3 4">
    <name type="scientific">Vineibacter terrae</name>
    <dbReference type="NCBI Taxonomy" id="2586908"/>
    <lineage>
        <taxon>Bacteria</taxon>
        <taxon>Pseudomonadati</taxon>
        <taxon>Pseudomonadota</taxon>
        <taxon>Alphaproteobacteria</taxon>
        <taxon>Hyphomicrobiales</taxon>
        <taxon>Vineibacter</taxon>
    </lineage>
</organism>
<proteinExistence type="inferred from homology"/>
<sequence length="121" mass="13095">MLYSIFIYGPEAEVASWSAQQENAVVAQHTAVRQKLTEAGKVGPVVRLMPTTTAVTVRNGAESIVTDGPFAETKEQLMGLYVVDCATLDEAVAIARSMPWGTFEVRPVHRFFPGSALPEQG</sequence>
<accession>A0A5C8PH27</accession>
<dbReference type="OrthoDB" id="9807535at2"/>
<keyword evidence="4" id="KW-1185">Reference proteome</keyword>
<evidence type="ECO:0000313" key="4">
    <source>
        <dbReference type="Proteomes" id="UP000321638"/>
    </source>
</evidence>
<dbReference type="PANTHER" id="PTHR35174">
    <property type="entry name" value="BLL7171 PROTEIN-RELATED"/>
    <property type="match status" value="1"/>
</dbReference>
<dbReference type="SUPFAM" id="SSF54909">
    <property type="entry name" value="Dimeric alpha+beta barrel"/>
    <property type="match status" value="1"/>
</dbReference>
<dbReference type="Gene3D" id="3.30.70.1060">
    <property type="entry name" value="Dimeric alpha+beta barrel"/>
    <property type="match status" value="1"/>
</dbReference>
<dbReference type="InterPro" id="IPR011008">
    <property type="entry name" value="Dimeric_a/b-barrel"/>
</dbReference>
<dbReference type="PANTHER" id="PTHR35174:SF3">
    <property type="entry name" value="BLL7171 PROTEIN"/>
    <property type="match status" value="1"/>
</dbReference>
<protein>
    <submittedName>
        <fullName evidence="3">YciI family protein</fullName>
    </submittedName>
</protein>
<dbReference type="AlphaFoldDB" id="A0A5C8PH27"/>
<evidence type="ECO:0000313" key="3">
    <source>
        <dbReference type="EMBL" id="TXL72940.1"/>
    </source>
</evidence>
<dbReference type="RefSeq" id="WP_147849409.1">
    <property type="nucleotide sequence ID" value="NZ_VDUZ01000029.1"/>
</dbReference>
<dbReference type="InterPro" id="IPR005545">
    <property type="entry name" value="YCII"/>
</dbReference>
<name>A0A5C8PH27_9HYPH</name>
<dbReference type="EMBL" id="VDUZ01000029">
    <property type="protein sequence ID" value="TXL72940.1"/>
    <property type="molecule type" value="Genomic_DNA"/>
</dbReference>
<dbReference type="Proteomes" id="UP000321638">
    <property type="component" value="Unassembled WGS sequence"/>
</dbReference>
<evidence type="ECO:0000259" key="2">
    <source>
        <dbReference type="Pfam" id="PF03795"/>
    </source>
</evidence>
<gene>
    <name evidence="3" type="ORF">FHP25_23460</name>
</gene>
<evidence type="ECO:0000256" key="1">
    <source>
        <dbReference type="ARBA" id="ARBA00007689"/>
    </source>
</evidence>
<feature type="domain" description="YCII-related" evidence="2">
    <location>
        <begin position="1"/>
        <end position="111"/>
    </location>
</feature>
<reference evidence="3 4" key="1">
    <citation type="submission" date="2019-06" db="EMBL/GenBank/DDBJ databases">
        <title>New taxonomy in bacterial strain CC-CFT640, isolated from vineyard.</title>
        <authorList>
            <person name="Lin S.-Y."/>
            <person name="Tsai C.-F."/>
            <person name="Young C.-C."/>
        </authorList>
    </citation>
    <scope>NUCLEOTIDE SEQUENCE [LARGE SCALE GENOMIC DNA]</scope>
    <source>
        <strain evidence="3 4">CC-CFT640</strain>
    </source>
</reference>
<comment type="similarity">
    <text evidence="1">Belongs to the YciI family.</text>
</comment>
<comment type="caution">
    <text evidence="3">The sequence shown here is derived from an EMBL/GenBank/DDBJ whole genome shotgun (WGS) entry which is preliminary data.</text>
</comment>
<dbReference type="Pfam" id="PF03795">
    <property type="entry name" value="YCII"/>
    <property type="match status" value="1"/>
</dbReference>